<dbReference type="InterPro" id="IPR050327">
    <property type="entry name" value="Proton-linked_MCT"/>
</dbReference>
<comment type="subcellular location">
    <subcellularLocation>
        <location evidence="1">Membrane</location>
        <topology evidence="1">Multi-pass membrane protein</topology>
    </subcellularLocation>
</comment>
<evidence type="ECO:0000256" key="1">
    <source>
        <dbReference type="ARBA" id="ARBA00004141"/>
    </source>
</evidence>
<gene>
    <name evidence="5" type="ORF">VSDG_07904</name>
</gene>
<dbReference type="PANTHER" id="PTHR11360">
    <property type="entry name" value="MONOCARBOXYLATE TRANSPORTER"/>
    <property type="match status" value="1"/>
</dbReference>
<feature type="transmembrane region" description="Helical" evidence="4">
    <location>
        <begin position="312"/>
        <end position="333"/>
    </location>
</feature>
<dbReference type="GO" id="GO:0022857">
    <property type="term" value="F:transmembrane transporter activity"/>
    <property type="evidence" value="ECO:0007669"/>
    <property type="project" value="InterPro"/>
</dbReference>
<dbReference type="AlphaFoldDB" id="A0A423VKS7"/>
<feature type="transmembrane region" description="Helical" evidence="4">
    <location>
        <begin position="121"/>
        <end position="142"/>
    </location>
</feature>
<dbReference type="Gene3D" id="1.20.1250.20">
    <property type="entry name" value="MFS general substrate transporter like domains"/>
    <property type="match status" value="1"/>
</dbReference>
<reference evidence="5 6" key="1">
    <citation type="submission" date="2015-09" db="EMBL/GenBank/DDBJ databases">
        <title>Host preference determinants of Valsa canker pathogens revealed by comparative genomics.</title>
        <authorList>
            <person name="Yin Z."/>
            <person name="Huang L."/>
        </authorList>
    </citation>
    <scope>NUCLEOTIDE SEQUENCE [LARGE SCALE GENOMIC DNA]</scope>
    <source>
        <strain evidence="5 6">YSFL</strain>
    </source>
</reference>
<feature type="transmembrane region" description="Helical" evidence="4">
    <location>
        <begin position="369"/>
        <end position="389"/>
    </location>
</feature>
<dbReference type="EMBL" id="LJZO01000042">
    <property type="protein sequence ID" value="ROV91605.1"/>
    <property type="molecule type" value="Genomic_DNA"/>
</dbReference>
<feature type="transmembrane region" description="Helical" evidence="4">
    <location>
        <begin position="236"/>
        <end position="256"/>
    </location>
</feature>
<dbReference type="GO" id="GO:0016020">
    <property type="term" value="C:membrane"/>
    <property type="evidence" value="ECO:0007669"/>
    <property type="project" value="UniProtKB-SubCell"/>
</dbReference>
<evidence type="ECO:0000256" key="3">
    <source>
        <dbReference type="SAM" id="MobiDB-lite"/>
    </source>
</evidence>
<proteinExistence type="inferred from homology"/>
<protein>
    <recommendedName>
        <fullName evidence="7">Major facilitator superfamily (MFS) profile domain-containing protein</fullName>
    </recommendedName>
</protein>
<feature type="transmembrane region" description="Helical" evidence="4">
    <location>
        <begin position="63"/>
        <end position="83"/>
    </location>
</feature>
<keyword evidence="4" id="KW-0472">Membrane</keyword>
<keyword evidence="6" id="KW-1185">Reference proteome</keyword>
<sequence>MPDMDFSEKGHHDVEGRPGHLGPNETPDDSHDAHDDHDHTAQSTDKDTDSITSPSMTRQRTGWLAVGVTWGYLNSFGSFQTYYEKTMPDIQPSTISWIGSLQIWLTMVGGIFTGRLLDAGFFLPTFFVGAVLQVLGMFLMSISKTYWQLMLTQGLLTGLGGGIFFTPSLALVTTVSGGPSAPELHGPPGFRETDLAQYFDKRRGLAIGIVTTGNSVGGIIYPLVVRQLIPKVGFGWTTRVIAFINLACLCVCLAFMRPRLPPRKSGPLVDWSAFREPVFDLFVGGWWMVMWANYYTFYYIASYGVQELGMSYSTASILVIILNGAGAPFRVLIPMFSDRFGPLNIMIPATLAWSIVAFCWLAVKSPGGMYAFAAVYGAASGAFQCLLPTTVASITDRLDKVGTRMGMSFALISFASMTGPPVGGALQSADGGKFTGAQIWAACATIIGFVLIFGAKWARSGFDFRVKC</sequence>
<feature type="transmembrane region" description="Helical" evidence="4">
    <location>
        <begin position="345"/>
        <end position="363"/>
    </location>
</feature>
<evidence type="ECO:0000256" key="2">
    <source>
        <dbReference type="ARBA" id="ARBA00006727"/>
    </source>
</evidence>
<feature type="transmembrane region" description="Helical" evidence="4">
    <location>
        <begin position="205"/>
        <end position="224"/>
    </location>
</feature>
<dbReference type="Proteomes" id="UP000284375">
    <property type="component" value="Unassembled WGS sequence"/>
</dbReference>
<comment type="similarity">
    <text evidence="2">Belongs to the major facilitator superfamily. Monocarboxylate porter (TC 2.A.1.13) family.</text>
</comment>
<evidence type="ECO:0008006" key="7">
    <source>
        <dbReference type="Google" id="ProtNLM"/>
    </source>
</evidence>
<evidence type="ECO:0000313" key="5">
    <source>
        <dbReference type="EMBL" id="ROV91605.1"/>
    </source>
</evidence>
<dbReference type="SUPFAM" id="SSF103473">
    <property type="entry name" value="MFS general substrate transporter"/>
    <property type="match status" value="1"/>
</dbReference>
<keyword evidence="4" id="KW-0812">Transmembrane</keyword>
<feature type="transmembrane region" description="Helical" evidence="4">
    <location>
        <begin position="401"/>
        <end position="419"/>
    </location>
</feature>
<dbReference type="PANTHER" id="PTHR11360:SF130">
    <property type="entry name" value="MAJOR FACILITATOR SUPERFAMILY (MFS) PROFILE DOMAIN-CONTAINING PROTEIN-RELATED"/>
    <property type="match status" value="1"/>
</dbReference>
<evidence type="ECO:0000313" key="6">
    <source>
        <dbReference type="Proteomes" id="UP000284375"/>
    </source>
</evidence>
<feature type="compositionally biased region" description="Basic and acidic residues" evidence="3">
    <location>
        <begin position="1"/>
        <end position="18"/>
    </location>
</feature>
<organism evidence="5 6">
    <name type="scientific">Cytospora chrysosperma</name>
    <name type="common">Cytospora canker fungus</name>
    <name type="synonym">Sphaeria chrysosperma</name>
    <dbReference type="NCBI Taxonomy" id="252740"/>
    <lineage>
        <taxon>Eukaryota</taxon>
        <taxon>Fungi</taxon>
        <taxon>Dikarya</taxon>
        <taxon>Ascomycota</taxon>
        <taxon>Pezizomycotina</taxon>
        <taxon>Sordariomycetes</taxon>
        <taxon>Sordariomycetidae</taxon>
        <taxon>Diaporthales</taxon>
        <taxon>Cytosporaceae</taxon>
        <taxon>Cytospora</taxon>
    </lineage>
</organism>
<feature type="compositionally biased region" description="Basic and acidic residues" evidence="3">
    <location>
        <begin position="28"/>
        <end position="49"/>
    </location>
</feature>
<feature type="transmembrane region" description="Helical" evidence="4">
    <location>
        <begin position="95"/>
        <end position="114"/>
    </location>
</feature>
<dbReference type="OrthoDB" id="6499973at2759"/>
<feature type="region of interest" description="Disordered" evidence="3">
    <location>
        <begin position="1"/>
        <end position="55"/>
    </location>
</feature>
<feature type="transmembrane region" description="Helical" evidence="4">
    <location>
        <begin position="439"/>
        <end position="458"/>
    </location>
</feature>
<evidence type="ECO:0000256" key="4">
    <source>
        <dbReference type="SAM" id="Phobius"/>
    </source>
</evidence>
<name>A0A423VKS7_CYTCH</name>
<accession>A0A423VKS7</accession>
<dbReference type="InterPro" id="IPR036259">
    <property type="entry name" value="MFS_trans_sf"/>
</dbReference>
<dbReference type="Pfam" id="PF07690">
    <property type="entry name" value="MFS_1"/>
    <property type="match status" value="1"/>
</dbReference>
<feature type="transmembrane region" description="Helical" evidence="4">
    <location>
        <begin position="154"/>
        <end position="175"/>
    </location>
</feature>
<comment type="caution">
    <text evidence="5">The sequence shown here is derived from an EMBL/GenBank/DDBJ whole genome shotgun (WGS) entry which is preliminary data.</text>
</comment>
<keyword evidence="4" id="KW-1133">Transmembrane helix</keyword>
<dbReference type="InterPro" id="IPR011701">
    <property type="entry name" value="MFS"/>
</dbReference>
<feature type="transmembrane region" description="Helical" evidence="4">
    <location>
        <begin position="277"/>
        <end position="300"/>
    </location>
</feature>